<dbReference type="GO" id="GO:0062129">
    <property type="term" value="C:chitin-based extracellular matrix"/>
    <property type="evidence" value="ECO:0007669"/>
    <property type="project" value="TreeGrafter"/>
</dbReference>
<name>A0A9N9RNI3_9DIPT</name>
<keyword evidence="4" id="KW-1185">Reference proteome</keyword>
<dbReference type="PANTHER" id="PTHR10380">
    <property type="entry name" value="CUTICLE PROTEIN"/>
    <property type="match status" value="1"/>
</dbReference>
<evidence type="ECO:0000256" key="1">
    <source>
        <dbReference type="PROSITE-ProRule" id="PRU00497"/>
    </source>
</evidence>
<dbReference type="PANTHER" id="PTHR10380:SF192">
    <property type="entry name" value="GEO02312P1"/>
    <property type="match status" value="1"/>
</dbReference>
<organism evidence="3 4">
    <name type="scientific">Chironomus riparius</name>
    <dbReference type="NCBI Taxonomy" id="315576"/>
    <lineage>
        <taxon>Eukaryota</taxon>
        <taxon>Metazoa</taxon>
        <taxon>Ecdysozoa</taxon>
        <taxon>Arthropoda</taxon>
        <taxon>Hexapoda</taxon>
        <taxon>Insecta</taxon>
        <taxon>Pterygota</taxon>
        <taxon>Neoptera</taxon>
        <taxon>Endopterygota</taxon>
        <taxon>Diptera</taxon>
        <taxon>Nematocera</taxon>
        <taxon>Chironomoidea</taxon>
        <taxon>Chironomidae</taxon>
        <taxon>Chironominae</taxon>
        <taxon>Chironomus</taxon>
    </lineage>
</organism>
<dbReference type="GO" id="GO:0008010">
    <property type="term" value="F:structural constituent of chitin-based larval cuticle"/>
    <property type="evidence" value="ECO:0007669"/>
    <property type="project" value="TreeGrafter"/>
</dbReference>
<evidence type="ECO:0000256" key="2">
    <source>
        <dbReference type="SAM" id="SignalP"/>
    </source>
</evidence>
<dbReference type="EMBL" id="OU895877">
    <property type="protein sequence ID" value="CAG9800239.1"/>
    <property type="molecule type" value="Genomic_DNA"/>
</dbReference>
<dbReference type="PROSITE" id="PS51155">
    <property type="entry name" value="CHIT_BIND_RR_2"/>
    <property type="match status" value="1"/>
</dbReference>
<feature type="chain" id="PRO_5040492751" evidence="2">
    <location>
        <begin position="25"/>
        <end position="128"/>
    </location>
</feature>
<evidence type="ECO:0000313" key="4">
    <source>
        <dbReference type="Proteomes" id="UP001153620"/>
    </source>
</evidence>
<reference evidence="3" key="1">
    <citation type="submission" date="2022-01" db="EMBL/GenBank/DDBJ databases">
        <authorList>
            <person name="King R."/>
        </authorList>
    </citation>
    <scope>NUCLEOTIDE SEQUENCE</scope>
</reference>
<dbReference type="PRINTS" id="PR00947">
    <property type="entry name" value="CUTICLE"/>
</dbReference>
<keyword evidence="1" id="KW-0193">Cuticle</keyword>
<dbReference type="InterPro" id="IPR000618">
    <property type="entry name" value="Insect_cuticle"/>
</dbReference>
<gene>
    <name evidence="3" type="ORF">CHIRRI_LOCUS3189</name>
</gene>
<dbReference type="Proteomes" id="UP001153620">
    <property type="component" value="Chromosome 1"/>
</dbReference>
<dbReference type="InterPro" id="IPR050468">
    <property type="entry name" value="Cuticle_Struct_Prot"/>
</dbReference>
<evidence type="ECO:0000313" key="3">
    <source>
        <dbReference type="EMBL" id="CAG9800239.1"/>
    </source>
</evidence>
<proteinExistence type="predicted"/>
<feature type="signal peptide" evidence="2">
    <location>
        <begin position="1"/>
        <end position="24"/>
    </location>
</feature>
<keyword evidence="2" id="KW-0732">Signal</keyword>
<accession>A0A9N9RNI3</accession>
<dbReference type="AlphaFoldDB" id="A0A9N9RNI3"/>
<protein>
    <submittedName>
        <fullName evidence="3">Uncharacterized protein</fullName>
    </submittedName>
</protein>
<sequence>MRMKLEFNIFILPALILVLNHANCAPLDAVEVTKQTFNKFLNQGYNFLYSLSDGQTREETGTYDENGNLKIKGSYSYNGDDNKKYKVQYTADENGYQAQSEVEEIVIPISTPPNLQLSAAAIATLSVG</sequence>
<reference evidence="3" key="2">
    <citation type="submission" date="2022-10" db="EMBL/GenBank/DDBJ databases">
        <authorList>
            <consortium name="ENA_rothamsted_submissions"/>
            <consortium name="culmorum"/>
            <person name="King R."/>
        </authorList>
    </citation>
    <scope>NUCLEOTIDE SEQUENCE</scope>
</reference>
<dbReference type="OrthoDB" id="6629557at2759"/>
<dbReference type="Pfam" id="PF00379">
    <property type="entry name" value="Chitin_bind_4"/>
    <property type="match status" value="1"/>
</dbReference>